<evidence type="ECO:0000313" key="1">
    <source>
        <dbReference type="EMBL" id="SDW55090.1"/>
    </source>
</evidence>
<dbReference type="STRING" id="1058.SAMN05421783_10598"/>
<dbReference type="InterPro" id="IPR011227">
    <property type="entry name" value="UCP029730"/>
</dbReference>
<dbReference type="Pfam" id="PF05013">
    <property type="entry name" value="FGase"/>
    <property type="match status" value="1"/>
</dbReference>
<dbReference type="GO" id="GO:0016787">
    <property type="term" value="F:hydrolase activity"/>
    <property type="evidence" value="ECO:0007669"/>
    <property type="project" value="UniProtKB-KW"/>
</dbReference>
<reference evidence="2" key="1">
    <citation type="submission" date="2016-10" db="EMBL/GenBank/DDBJ databases">
        <authorList>
            <person name="Varghese N."/>
            <person name="Submissions S."/>
        </authorList>
    </citation>
    <scope>NUCLEOTIDE SEQUENCE [LARGE SCALE GENOMIC DNA]</scope>
    <source>
        <strain evidence="2">DSM 217</strain>
    </source>
</reference>
<dbReference type="InterPro" id="IPR007709">
    <property type="entry name" value="N-FG_amidohydro"/>
</dbReference>
<keyword evidence="1" id="KW-0378">Hydrolase</keyword>
<dbReference type="OrthoDB" id="9815326at2"/>
<gene>
    <name evidence="1" type="ORF">SAMN05421783_10598</name>
</gene>
<protein>
    <submittedName>
        <fullName evidence="1">Predicted N-formylglutamate amidohydrolase</fullName>
    </submittedName>
</protein>
<keyword evidence="2" id="KW-1185">Reference proteome</keyword>
<accession>A0A1H2UG71</accession>
<dbReference type="Proteomes" id="UP000198816">
    <property type="component" value="Unassembled WGS sequence"/>
</dbReference>
<dbReference type="SUPFAM" id="SSF53187">
    <property type="entry name" value="Zn-dependent exopeptidases"/>
    <property type="match status" value="1"/>
</dbReference>
<dbReference type="PIRSF" id="PIRSF029730">
    <property type="entry name" value="UCP029730"/>
    <property type="match status" value="1"/>
</dbReference>
<name>A0A1H2UG71_THIRO</name>
<sequence length="269" mass="28933">MSTAPRGWTATLLDPDEPPAFEIVNAQGAGSAVLVCDHASNRIPRRLGSLGLAPEQLADHIGWDPGAAEVARGLSAHLDAPLVLSGYSRLVIDCNRPLANTASIAEQSAGVLVPGNLGLTTQARAARVEALFRSYHDAIERLLDARSNRPSILLSIHSFTPALSGEQRPWPVGVSHWRDRRFAALMSTALGHRVDGIVGDNQPYPIEEAIDYTVPVHGEGRGLHAVMIEIRNDGLRTTAQIDAWVERLAAAYREIEAEAIKLGSFPANI</sequence>
<dbReference type="EMBL" id="FNNZ01000005">
    <property type="protein sequence ID" value="SDW55090.1"/>
    <property type="molecule type" value="Genomic_DNA"/>
</dbReference>
<dbReference type="AlphaFoldDB" id="A0A1H2UG71"/>
<evidence type="ECO:0000313" key="2">
    <source>
        <dbReference type="Proteomes" id="UP000198816"/>
    </source>
</evidence>
<dbReference type="RefSeq" id="WP_093029679.1">
    <property type="nucleotide sequence ID" value="NZ_FNNZ01000005.1"/>
</dbReference>
<dbReference type="Gene3D" id="3.40.630.40">
    <property type="entry name" value="Zn-dependent exopeptidases"/>
    <property type="match status" value="1"/>
</dbReference>
<organism evidence="1 2">
    <name type="scientific">Thiocapsa roseopersicina</name>
    <dbReference type="NCBI Taxonomy" id="1058"/>
    <lineage>
        <taxon>Bacteria</taxon>
        <taxon>Pseudomonadati</taxon>
        <taxon>Pseudomonadota</taxon>
        <taxon>Gammaproteobacteria</taxon>
        <taxon>Chromatiales</taxon>
        <taxon>Chromatiaceae</taxon>
        <taxon>Thiocapsa</taxon>
    </lineage>
</organism>
<proteinExistence type="predicted"/>